<comment type="caution">
    <text evidence="19">The sequence shown here is derived from an EMBL/GenBank/DDBJ whole genome shotgun (WGS) entry which is preliminary data.</text>
</comment>
<dbReference type="GO" id="GO:0030313">
    <property type="term" value="C:cell envelope"/>
    <property type="evidence" value="ECO:0007669"/>
    <property type="project" value="UniProtKB-SubCell"/>
</dbReference>
<evidence type="ECO:0000256" key="13">
    <source>
        <dbReference type="ARBA" id="ARBA00023303"/>
    </source>
</evidence>
<keyword evidence="5" id="KW-0812">Transmembrane</keyword>
<evidence type="ECO:0000256" key="12">
    <source>
        <dbReference type="ARBA" id="ARBA00023286"/>
    </source>
</evidence>
<evidence type="ECO:0000256" key="3">
    <source>
        <dbReference type="ARBA" id="ARBA00010333"/>
    </source>
</evidence>
<keyword evidence="10" id="KW-0675">Receptor</keyword>
<keyword evidence="8" id="KW-0406">Ion transport</keyword>
<dbReference type="Gene3D" id="3.40.190.10">
    <property type="entry name" value="Periplasmic binding protein-like II"/>
    <property type="match status" value="2"/>
</dbReference>
<keyword evidence="6 15" id="KW-0732">Signal</keyword>
<dbReference type="GO" id="GO:0016020">
    <property type="term" value="C:membrane"/>
    <property type="evidence" value="ECO:0007669"/>
    <property type="project" value="UniProtKB-SubCell"/>
</dbReference>
<dbReference type="InterPro" id="IPR019594">
    <property type="entry name" value="Glu/Gly-bd"/>
</dbReference>
<sequence>MGVGKSCFKIVVALLLVIAFSLPASAQNVMADLSKESVIAKVVERNKLRVGFSTFVPWAMKDKNGEFVGFEIDVMKELAKDLGVEIEFVPTTWSGIIPALLADKFDVIIGGMSVTTQRNLKVNFSDPYDYTGIAMLASRKKGGDIKTLEDVNKAGVVVVARIGSTPAAAAKEYFPKAEVRLFEKETQCVQELMTGRATVMLASAPLPAFKAYEFPKKLFVPIKGTFTKEPIGFALRKGDPDTLNVLNNWVRLKHQSGWLKARKDYWFEGKEWESMLK</sequence>
<dbReference type="PANTHER" id="PTHR35936:SF38">
    <property type="entry name" value="GLUTAMINE-BINDING PERIPLASMIC PROTEIN"/>
    <property type="match status" value="1"/>
</dbReference>
<keyword evidence="13" id="KW-0407">Ion channel</keyword>
<gene>
    <name evidence="19" type="ORF">SP90_09915</name>
</gene>
<feature type="domain" description="Solute-binding protein family 3/N-terminal" evidence="16">
    <location>
        <begin position="47"/>
        <end position="270"/>
    </location>
</feature>
<comment type="subcellular location">
    <subcellularLocation>
        <location evidence="2">Cell envelope</location>
    </subcellularLocation>
    <subcellularLocation>
        <location evidence="1">Membrane</location>
        <topology evidence="1">Multi-pass membrane protein</topology>
    </subcellularLocation>
</comment>
<keyword evidence="20" id="KW-1185">Reference proteome</keyword>
<dbReference type="Pfam" id="PF00497">
    <property type="entry name" value="SBP_bac_3"/>
    <property type="match status" value="1"/>
</dbReference>
<dbReference type="PATRIC" id="fig|1560234.3.peg.819"/>
<evidence type="ECO:0000256" key="1">
    <source>
        <dbReference type="ARBA" id="ARBA00004141"/>
    </source>
</evidence>
<evidence type="ECO:0000256" key="4">
    <source>
        <dbReference type="ARBA" id="ARBA00022448"/>
    </source>
</evidence>
<dbReference type="SUPFAM" id="SSF53850">
    <property type="entry name" value="Periplasmic binding protein-like II"/>
    <property type="match status" value="1"/>
</dbReference>
<dbReference type="PROSITE" id="PS01039">
    <property type="entry name" value="SBP_BACTERIAL_3"/>
    <property type="match status" value="1"/>
</dbReference>
<dbReference type="SMART" id="SM00062">
    <property type="entry name" value="PBPb"/>
    <property type="match status" value="1"/>
</dbReference>
<dbReference type="STRING" id="1560234.SP90_09915"/>
<proteinExistence type="inferred from homology"/>
<evidence type="ECO:0000313" key="20">
    <source>
        <dbReference type="Proteomes" id="UP000091979"/>
    </source>
</evidence>
<dbReference type="AlphaFoldDB" id="A0A1B7XBT4"/>
<dbReference type="InterPro" id="IPR001320">
    <property type="entry name" value="Iontro_rcpt_C"/>
</dbReference>
<reference evidence="19 20" key="1">
    <citation type="submission" date="2015-01" db="EMBL/GenBank/DDBJ databases">
        <title>Desulfovibrio sp. JC271 draft genome sequence.</title>
        <authorList>
            <person name="Shivani Y."/>
            <person name="Subhash Y."/>
            <person name="Sasikala C."/>
            <person name="Ramana C.V."/>
        </authorList>
    </citation>
    <scope>NUCLEOTIDE SEQUENCE [LARGE SCALE GENOMIC DNA]</scope>
    <source>
        <strain evidence="19 20">JC271</strain>
    </source>
</reference>
<evidence type="ECO:0000256" key="2">
    <source>
        <dbReference type="ARBA" id="ARBA00004196"/>
    </source>
</evidence>
<dbReference type="InterPro" id="IPR018313">
    <property type="entry name" value="SBP_3_CS"/>
</dbReference>
<feature type="signal peptide" evidence="15">
    <location>
        <begin position="1"/>
        <end position="26"/>
    </location>
</feature>
<evidence type="ECO:0000256" key="5">
    <source>
        <dbReference type="ARBA" id="ARBA00022692"/>
    </source>
</evidence>
<dbReference type="PANTHER" id="PTHR35936">
    <property type="entry name" value="MEMBRANE-BOUND LYTIC MUREIN TRANSGLYCOSYLASE F"/>
    <property type="match status" value="1"/>
</dbReference>
<dbReference type="EMBL" id="JXMS01000016">
    <property type="protein sequence ID" value="OBQ50225.1"/>
    <property type="molecule type" value="Genomic_DNA"/>
</dbReference>
<feature type="domain" description="Ionotropic glutamate receptor C-terminal" evidence="17">
    <location>
        <begin position="49"/>
        <end position="269"/>
    </location>
</feature>
<keyword evidence="7" id="KW-1133">Transmembrane helix</keyword>
<evidence type="ECO:0000256" key="15">
    <source>
        <dbReference type="SAM" id="SignalP"/>
    </source>
</evidence>
<evidence type="ECO:0000256" key="9">
    <source>
        <dbReference type="ARBA" id="ARBA00023136"/>
    </source>
</evidence>
<dbReference type="InterPro" id="IPR001638">
    <property type="entry name" value="Solute-binding_3/MltF_N"/>
</dbReference>
<keyword evidence="4" id="KW-0813">Transport</keyword>
<name>A0A1B7XBT4_9BACT</name>
<evidence type="ECO:0000256" key="8">
    <source>
        <dbReference type="ARBA" id="ARBA00023065"/>
    </source>
</evidence>
<evidence type="ECO:0000259" key="17">
    <source>
        <dbReference type="SMART" id="SM00079"/>
    </source>
</evidence>
<evidence type="ECO:0000256" key="14">
    <source>
        <dbReference type="RuleBase" id="RU003744"/>
    </source>
</evidence>
<protein>
    <submittedName>
        <fullName evidence="19">Amino acid ABC transporter substrate-binding protein</fullName>
    </submittedName>
</protein>
<evidence type="ECO:0000256" key="7">
    <source>
        <dbReference type="ARBA" id="ARBA00022989"/>
    </source>
</evidence>
<evidence type="ECO:0000259" key="18">
    <source>
        <dbReference type="SMART" id="SM00918"/>
    </source>
</evidence>
<keyword evidence="9" id="KW-0472">Membrane</keyword>
<dbReference type="SMART" id="SM00918">
    <property type="entry name" value="Lig_chan-Glu_bd"/>
    <property type="match status" value="1"/>
</dbReference>
<dbReference type="SMART" id="SM00079">
    <property type="entry name" value="PBPe"/>
    <property type="match status" value="1"/>
</dbReference>
<evidence type="ECO:0000256" key="10">
    <source>
        <dbReference type="ARBA" id="ARBA00023170"/>
    </source>
</evidence>
<evidence type="ECO:0000259" key="16">
    <source>
        <dbReference type="SMART" id="SM00062"/>
    </source>
</evidence>
<organism evidence="19 20">
    <name type="scientific">Halodesulfovibrio spirochaetisodalis</name>
    <dbReference type="NCBI Taxonomy" id="1560234"/>
    <lineage>
        <taxon>Bacteria</taxon>
        <taxon>Pseudomonadati</taxon>
        <taxon>Thermodesulfobacteriota</taxon>
        <taxon>Desulfovibrionia</taxon>
        <taxon>Desulfovibrionales</taxon>
        <taxon>Desulfovibrionaceae</taxon>
        <taxon>Halodesulfovibrio</taxon>
    </lineage>
</organism>
<dbReference type="GO" id="GO:0015276">
    <property type="term" value="F:ligand-gated monoatomic ion channel activity"/>
    <property type="evidence" value="ECO:0007669"/>
    <property type="project" value="InterPro"/>
</dbReference>
<feature type="domain" description="Ionotropic glutamate receptor L-glutamate and glycine-binding" evidence="18">
    <location>
        <begin position="57"/>
        <end position="102"/>
    </location>
</feature>
<comment type="similarity">
    <text evidence="3 14">Belongs to the bacterial solute-binding protein 3 family.</text>
</comment>
<dbReference type="Proteomes" id="UP000091979">
    <property type="component" value="Unassembled WGS sequence"/>
</dbReference>
<feature type="chain" id="PRO_5008600496" evidence="15">
    <location>
        <begin position="27"/>
        <end position="277"/>
    </location>
</feature>
<evidence type="ECO:0000256" key="6">
    <source>
        <dbReference type="ARBA" id="ARBA00022729"/>
    </source>
</evidence>
<keyword evidence="11" id="KW-0325">Glycoprotein</keyword>
<evidence type="ECO:0000256" key="11">
    <source>
        <dbReference type="ARBA" id="ARBA00023180"/>
    </source>
</evidence>
<accession>A0A1B7XBT4</accession>
<keyword evidence="12" id="KW-1071">Ligand-gated ion channel</keyword>
<dbReference type="CDD" id="cd13629">
    <property type="entry name" value="PBP2_Dsm1740"/>
    <property type="match status" value="1"/>
</dbReference>
<evidence type="ECO:0000313" key="19">
    <source>
        <dbReference type="EMBL" id="OBQ50225.1"/>
    </source>
</evidence>